<organism evidence="2 3">
    <name type="scientific">Eufriesea mexicana</name>
    <dbReference type="NCBI Taxonomy" id="516756"/>
    <lineage>
        <taxon>Eukaryota</taxon>
        <taxon>Metazoa</taxon>
        <taxon>Ecdysozoa</taxon>
        <taxon>Arthropoda</taxon>
        <taxon>Hexapoda</taxon>
        <taxon>Insecta</taxon>
        <taxon>Pterygota</taxon>
        <taxon>Neoptera</taxon>
        <taxon>Endopterygota</taxon>
        <taxon>Hymenoptera</taxon>
        <taxon>Apocrita</taxon>
        <taxon>Aculeata</taxon>
        <taxon>Apoidea</taxon>
        <taxon>Anthophila</taxon>
        <taxon>Apidae</taxon>
        <taxon>Eufriesea</taxon>
    </lineage>
</organism>
<proteinExistence type="predicted"/>
<sequence>MAREGYSDADARTKVTVRSELFSYGEGNDRSRAPPHRGTKKPGRSKASERKEGTAGPNHAATSCIDSPPIPVAGRIELDPISRSPISPHIDPPMPCRVGWLSAGACAVTGERSFWGWRKGRAEEAAREPVAMRRVGTSRPPTPKHPPTMSGAGSGPPVSTFTFVQRPSSCWSPGPTSILADATRPTIAA</sequence>
<keyword evidence="3" id="KW-1185">Reference proteome</keyword>
<name>A0A310STD1_9HYME</name>
<evidence type="ECO:0000313" key="3">
    <source>
        <dbReference type="Proteomes" id="UP000250275"/>
    </source>
</evidence>
<feature type="region of interest" description="Disordered" evidence="1">
    <location>
        <begin position="126"/>
        <end position="189"/>
    </location>
</feature>
<dbReference type="Proteomes" id="UP000250275">
    <property type="component" value="Unassembled WGS sequence"/>
</dbReference>
<gene>
    <name evidence="2" type="ORF">WN48_07895</name>
</gene>
<feature type="compositionally biased region" description="Basic residues" evidence="1">
    <location>
        <begin position="33"/>
        <end position="44"/>
    </location>
</feature>
<dbReference type="AlphaFoldDB" id="A0A310STD1"/>
<accession>A0A310STD1</accession>
<evidence type="ECO:0000256" key="1">
    <source>
        <dbReference type="SAM" id="MobiDB-lite"/>
    </source>
</evidence>
<evidence type="ECO:0000313" key="2">
    <source>
        <dbReference type="EMBL" id="OAD61781.1"/>
    </source>
</evidence>
<feature type="compositionally biased region" description="Polar residues" evidence="1">
    <location>
        <begin position="157"/>
        <end position="175"/>
    </location>
</feature>
<protein>
    <submittedName>
        <fullName evidence="2">Uncharacterized protein</fullName>
    </submittedName>
</protein>
<feature type="region of interest" description="Disordered" evidence="1">
    <location>
        <begin position="17"/>
        <end position="75"/>
    </location>
</feature>
<dbReference type="EMBL" id="KQ760133">
    <property type="protein sequence ID" value="OAD61781.1"/>
    <property type="molecule type" value="Genomic_DNA"/>
</dbReference>
<reference evidence="2 3" key="1">
    <citation type="submission" date="2015-07" db="EMBL/GenBank/DDBJ databases">
        <title>The genome of Eufriesea mexicana.</title>
        <authorList>
            <person name="Pan H."/>
            <person name="Kapheim K."/>
        </authorList>
    </citation>
    <scope>NUCLEOTIDE SEQUENCE [LARGE SCALE GENOMIC DNA]</scope>
    <source>
        <strain evidence="2">0111107269</strain>
        <tissue evidence="2">Whole body</tissue>
    </source>
</reference>